<evidence type="ECO:0000313" key="1">
    <source>
        <dbReference type="EMBL" id="GBO14186.1"/>
    </source>
</evidence>
<organism evidence="1 2">
    <name type="scientific">Araneus ventricosus</name>
    <name type="common">Orbweaver spider</name>
    <name type="synonym">Epeira ventricosa</name>
    <dbReference type="NCBI Taxonomy" id="182803"/>
    <lineage>
        <taxon>Eukaryota</taxon>
        <taxon>Metazoa</taxon>
        <taxon>Ecdysozoa</taxon>
        <taxon>Arthropoda</taxon>
        <taxon>Chelicerata</taxon>
        <taxon>Arachnida</taxon>
        <taxon>Araneae</taxon>
        <taxon>Araneomorphae</taxon>
        <taxon>Entelegynae</taxon>
        <taxon>Araneoidea</taxon>
        <taxon>Araneidae</taxon>
        <taxon>Araneus</taxon>
    </lineage>
</organism>
<name>A0A4Y2UR63_ARAVE</name>
<gene>
    <name evidence="1" type="ORF">AVEN_247135_1</name>
</gene>
<reference evidence="1 2" key="1">
    <citation type="journal article" date="2019" name="Sci. Rep.">
        <title>Orb-weaving spider Araneus ventricosus genome elucidates the spidroin gene catalogue.</title>
        <authorList>
            <person name="Kono N."/>
            <person name="Nakamura H."/>
            <person name="Ohtoshi R."/>
            <person name="Moran D.A.P."/>
            <person name="Shinohara A."/>
            <person name="Yoshida Y."/>
            <person name="Fujiwara M."/>
            <person name="Mori M."/>
            <person name="Tomita M."/>
            <person name="Arakawa K."/>
        </authorList>
    </citation>
    <scope>NUCLEOTIDE SEQUENCE [LARGE SCALE GENOMIC DNA]</scope>
</reference>
<evidence type="ECO:0000313" key="2">
    <source>
        <dbReference type="Proteomes" id="UP000499080"/>
    </source>
</evidence>
<dbReference type="Proteomes" id="UP000499080">
    <property type="component" value="Unassembled WGS sequence"/>
</dbReference>
<accession>A0A4Y2UR63</accession>
<keyword evidence="2" id="KW-1185">Reference proteome</keyword>
<dbReference type="AlphaFoldDB" id="A0A4Y2UR63"/>
<proteinExistence type="predicted"/>
<protein>
    <submittedName>
        <fullName evidence="1">Uncharacterized protein</fullName>
    </submittedName>
</protein>
<sequence length="126" mass="14644">MKRKISNGIVTQWPHCAERRETNGTRNVATTAVCGTTLQTHVRNVVNLNTSLVQRAISLFRRIKRDLRDDMDRMRRFYAHAFNTSRLRFSVISNVSSRSSLDHFASGYNTLSITCRAFRNFQFRSE</sequence>
<dbReference type="EMBL" id="BGPR01038349">
    <property type="protein sequence ID" value="GBO14186.1"/>
    <property type="molecule type" value="Genomic_DNA"/>
</dbReference>
<comment type="caution">
    <text evidence="1">The sequence shown here is derived from an EMBL/GenBank/DDBJ whole genome shotgun (WGS) entry which is preliminary data.</text>
</comment>